<dbReference type="InterPro" id="IPR010310">
    <property type="entry name" value="T7SS_ESAT-6-like"/>
</dbReference>
<dbReference type="Gene3D" id="1.10.287.1060">
    <property type="entry name" value="ESAT-6-like"/>
    <property type="match status" value="1"/>
</dbReference>
<organism evidence="1 2">
    <name type="scientific">Streptomyces albus</name>
    <dbReference type="NCBI Taxonomy" id="1888"/>
    <lineage>
        <taxon>Bacteria</taxon>
        <taxon>Bacillati</taxon>
        <taxon>Actinomycetota</taxon>
        <taxon>Actinomycetes</taxon>
        <taxon>Kitasatosporales</taxon>
        <taxon>Streptomycetaceae</taxon>
        <taxon>Streptomyces</taxon>
    </lineage>
</organism>
<dbReference type="SUPFAM" id="SSF140453">
    <property type="entry name" value="EsxAB dimer-like"/>
    <property type="match status" value="1"/>
</dbReference>
<proteinExistence type="predicted"/>
<dbReference type="NCBIfam" id="TIGR03930">
    <property type="entry name" value="WXG100_ESAT6"/>
    <property type="match status" value="1"/>
</dbReference>
<comment type="caution">
    <text evidence="1">The sequence shown here is derived from an EMBL/GenBank/DDBJ whole genome shotgun (WGS) entry which is preliminary data.</text>
</comment>
<evidence type="ECO:0000313" key="2">
    <source>
        <dbReference type="Proteomes" id="UP000298111"/>
    </source>
</evidence>
<dbReference type="InterPro" id="IPR036689">
    <property type="entry name" value="ESAT-6-like_sf"/>
</dbReference>
<evidence type="ECO:0000313" key="1">
    <source>
        <dbReference type="EMBL" id="TGG81616.1"/>
    </source>
</evidence>
<dbReference type="Pfam" id="PF06013">
    <property type="entry name" value="WXG100"/>
    <property type="match status" value="1"/>
</dbReference>
<name>A0A8H1LBB1_9ACTN</name>
<accession>A0A8H1LBB1</accession>
<dbReference type="RefSeq" id="WP_016471904.1">
    <property type="nucleotide sequence ID" value="NZ_BBQG01000007.1"/>
</dbReference>
<gene>
    <name evidence="1" type="ORF">D8771_19665</name>
</gene>
<reference evidence="1 2" key="1">
    <citation type="submission" date="2018-10" db="EMBL/GenBank/DDBJ databases">
        <title>Isolation of pseudouridimycin from Streptomyces albus DSM 40763.</title>
        <authorList>
            <person name="Rosenqvist P."/>
            <person name="Metsae-Ketelae M."/>
            <person name="Virta P."/>
        </authorList>
    </citation>
    <scope>NUCLEOTIDE SEQUENCE [LARGE SCALE GENOMIC DNA]</scope>
    <source>
        <strain evidence="1 2">DSM 40763</strain>
    </source>
</reference>
<sequence>MADQAAQAIVGGVHYRVTPERVQQASQDTALTAGRVSADIQALRAYAEQLGQAWQGPAHAQFEILMKEFDTYARMLNDALMGISKGLEGNYINYKESEAQNLSNLTALGVDIPTPSSGTQFAAMSERGANFS</sequence>
<dbReference type="EMBL" id="RCIY01000065">
    <property type="protein sequence ID" value="TGG81616.1"/>
    <property type="molecule type" value="Genomic_DNA"/>
</dbReference>
<dbReference type="Proteomes" id="UP000298111">
    <property type="component" value="Unassembled WGS sequence"/>
</dbReference>
<dbReference type="GeneID" id="75182417"/>
<protein>
    <submittedName>
        <fullName evidence="1">WXG100 family type VII secretion target</fullName>
    </submittedName>
</protein>
<dbReference type="AlphaFoldDB" id="A0A8H1LBB1"/>